<dbReference type="Proteomes" id="UP000694941">
    <property type="component" value="Unplaced"/>
</dbReference>
<evidence type="ECO:0000313" key="4">
    <source>
        <dbReference type="Proteomes" id="UP000694941"/>
    </source>
</evidence>
<dbReference type="PANTHER" id="PTHR41146">
    <property type="entry name" value="DIURETIC HORMONE CLASS 2"/>
    <property type="match status" value="1"/>
</dbReference>
<evidence type="ECO:0000256" key="1">
    <source>
        <dbReference type="ARBA" id="ARBA00004613"/>
    </source>
</evidence>
<keyword evidence="4" id="KW-1185">Reference proteome</keyword>
<comment type="subcellular location">
    <subcellularLocation>
        <location evidence="1">Secreted</location>
    </subcellularLocation>
</comment>
<evidence type="ECO:0000256" key="2">
    <source>
        <dbReference type="ARBA" id="ARBA00022525"/>
    </source>
</evidence>
<dbReference type="InterPro" id="IPR034439">
    <property type="entry name" value="DH2-like"/>
</dbReference>
<evidence type="ECO:0000313" key="5">
    <source>
        <dbReference type="RefSeq" id="XP_022241877.1"/>
    </source>
</evidence>
<organism evidence="4 6">
    <name type="scientific">Limulus polyphemus</name>
    <name type="common">Atlantic horseshoe crab</name>
    <dbReference type="NCBI Taxonomy" id="6850"/>
    <lineage>
        <taxon>Eukaryota</taxon>
        <taxon>Metazoa</taxon>
        <taxon>Ecdysozoa</taxon>
        <taxon>Arthropoda</taxon>
        <taxon>Chelicerata</taxon>
        <taxon>Merostomata</taxon>
        <taxon>Xiphosura</taxon>
        <taxon>Limulidae</taxon>
        <taxon>Limulus</taxon>
    </lineage>
</organism>
<evidence type="ECO:0000256" key="3">
    <source>
        <dbReference type="SAM" id="SignalP"/>
    </source>
</evidence>
<dbReference type="PANTHER" id="PTHR41146:SF1">
    <property type="entry name" value="DIURETIC HORMONE CLASS 2"/>
    <property type="match status" value="1"/>
</dbReference>
<protein>
    <submittedName>
        <fullName evidence="5 6">Diuretic hormone class 2-like</fullName>
    </submittedName>
</protein>
<evidence type="ECO:0000313" key="6">
    <source>
        <dbReference type="RefSeq" id="XP_022241878.1"/>
    </source>
</evidence>
<keyword evidence="2" id="KW-0964">Secreted</keyword>
<evidence type="ECO:0000313" key="7">
    <source>
        <dbReference type="RefSeq" id="XP_022241879.1"/>
    </source>
</evidence>
<dbReference type="GeneID" id="111085824"/>
<feature type="signal peptide" evidence="3">
    <location>
        <begin position="1"/>
        <end position="25"/>
    </location>
</feature>
<reference evidence="5 6" key="1">
    <citation type="submission" date="2025-05" db="UniProtKB">
        <authorList>
            <consortium name="RefSeq"/>
        </authorList>
    </citation>
    <scope>IDENTIFICATION</scope>
    <source>
        <tissue evidence="5 6">Muscle</tissue>
    </source>
</reference>
<dbReference type="RefSeq" id="XP_022241879.1">
    <property type="nucleotide sequence ID" value="XM_022386171.1"/>
</dbReference>
<dbReference type="RefSeq" id="XP_022241877.1">
    <property type="nucleotide sequence ID" value="XM_022386169.1"/>
</dbReference>
<keyword evidence="3" id="KW-0732">Signal</keyword>
<name>A0ABM1SE23_LIMPO</name>
<accession>A0ABM1SE23</accession>
<gene>
    <name evidence="5 6 7" type="primary">LOC111085824</name>
</gene>
<dbReference type="RefSeq" id="XP_022241878.1">
    <property type="nucleotide sequence ID" value="XM_022386170.1"/>
</dbReference>
<sequence length="113" mass="12181">MLRLSVCGLLLATTMVFLIVTRTASESSSLTGTTRFRRSLIEIDNPADVLGVLAYLQSSILRAQEMSNEKRGLDLGLSRGFSGSQAAKHRMGLAAAKFAGGPGRRRRDVGQNQ</sequence>
<proteinExistence type="predicted"/>
<feature type="chain" id="PRO_5045023156" evidence="3">
    <location>
        <begin position="26"/>
        <end position="113"/>
    </location>
</feature>